<feature type="transmembrane region" description="Helical" evidence="1">
    <location>
        <begin position="81"/>
        <end position="100"/>
    </location>
</feature>
<name>A0A926IB97_9FIRM</name>
<keyword evidence="3" id="KW-1185">Reference proteome</keyword>
<proteinExistence type="predicted"/>
<protein>
    <submittedName>
        <fullName evidence="2">Uncharacterized protein</fullName>
    </submittedName>
</protein>
<accession>A0A926IB97</accession>
<comment type="caution">
    <text evidence="2">The sequence shown here is derived from an EMBL/GenBank/DDBJ whole genome shotgun (WGS) entry which is preliminary data.</text>
</comment>
<keyword evidence="1" id="KW-1133">Transmembrane helix</keyword>
<organism evidence="2 3">
    <name type="scientific">Zongyangia hominis</name>
    <dbReference type="NCBI Taxonomy" id="2763677"/>
    <lineage>
        <taxon>Bacteria</taxon>
        <taxon>Bacillati</taxon>
        <taxon>Bacillota</taxon>
        <taxon>Clostridia</taxon>
        <taxon>Eubacteriales</taxon>
        <taxon>Oscillospiraceae</taxon>
        <taxon>Zongyangia</taxon>
    </lineage>
</organism>
<keyword evidence="1" id="KW-0472">Membrane</keyword>
<dbReference type="EMBL" id="JACRTC010000006">
    <property type="protein sequence ID" value="MBC8571021.1"/>
    <property type="molecule type" value="Genomic_DNA"/>
</dbReference>
<evidence type="ECO:0000256" key="1">
    <source>
        <dbReference type="SAM" id="Phobius"/>
    </source>
</evidence>
<keyword evidence="1" id="KW-0812">Transmembrane</keyword>
<reference evidence="2" key="1">
    <citation type="submission" date="2020-08" db="EMBL/GenBank/DDBJ databases">
        <title>Genome public.</title>
        <authorList>
            <person name="Liu C."/>
            <person name="Sun Q."/>
        </authorList>
    </citation>
    <scope>NUCLEOTIDE SEQUENCE</scope>
    <source>
        <strain evidence="2">NSJ-54</strain>
    </source>
</reference>
<dbReference type="Proteomes" id="UP000660861">
    <property type="component" value="Unassembled WGS sequence"/>
</dbReference>
<evidence type="ECO:0000313" key="2">
    <source>
        <dbReference type="EMBL" id="MBC8571021.1"/>
    </source>
</evidence>
<gene>
    <name evidence="2" type="ORF">H8709_09295</name>
</gene>
<sequence length="101" mass="11464">MERMLKGVNKKVVEVTNPENEYFERVIFILKDTAVRDSEAQITQQAANYIDTACRKPRGSAALPFVPQRKKRRLKNRWKRLAVLAGAILAVACGTLALFLF</sequence>
<evidence type="ECO:0000313" key="3">
    <source>
        <dbReference type="Proteomes" id="UP000660861"/>
    </source>
</evidence>
<dbReference type="AlphaFoldDB" id="A0A926IB97"/>
<dbReference type="RefSeq" id="WP_262398111.1">
    <property type="nucleotide sequence ID" value="NZ_JACRTC010000006.1"/>
</dbReference>